<feature type="region of interest" description="Disordered" evidence="1">
    <location>
        <begin position="1"/>
        <end position="22"/>
    </location>
</feature>
<evidence type="ECO:0000313" key="4">
    <source>
        <dbReference type="Proteomes" id="UP000694050"/>
    </source>
</evidence>
<organism evidence="3 4">
    <name type="scientific">Fusarium oxysporum f. sp. rapae</name>
    <dbReference type="NCBI Taxonomy" id="485398"/>
    <lineage>
        <taxon>Eukaryota</taxon>
        <taxon>Fungi</taxon>
        <taxon>Dikarya</taxon>
        <taxon>Ascomycota</taxon>
        <taxon>Pezizomycotina</taxon>
        <taxon>Sordariomycetes</taxon>
        <taxon>Hypocreomycetidae</taxon>
        <taxon>Hypocreales</taxon>
        <taxon>Nectriaceae</taxon>
        <taxon>Fusarium</taxon>
        <taxon>Fusarium oxysporum species complex</taxon>
    </lineage>
</organism>
<reference evidence="3" key="1">
    <citation type="submission" date="2021-04" db="EMBL/GenBank/DDBJ databases">
        <title>First draft genome resource for Brassicaceae pathogens Fusarium oxysporum f. sp. raphani and Fusarium oxysporum f. sp. rapae.</title>
        <authorList>
            <person name="Asai S."/>
        </authorList>
    </citation>
    <scope>NUCLEOTIDE SEQUENCE</scope>
    <source>
        <strain evidence="3">Tf1208</strain>
    </source>
</reference>
<dbReference type="EMBL" id="JAELUQ010000011">
    <property type="protein sequence ID" value="KAG7406293.1"/>
    <property type="molecule type" value="Genomic_DNA"/>
</dbReference>
<keyword evidence="2" id="KW-0472">Membrane</keyword>
<dbReference type="Proteomes" id="UP000694050">
    <property type="component" value="Unassembled WGS sequence"/>
</dbReference>
<feature type="transmembrane region" description="Helical" evidence="2">
    <location>
        <begin position="609"/>
        <end position="630"/>
    </location>
</feature>
<feature type="transmembrane region" description="Helical" evidence="2">
    <location>
        <begin position="168"/>
        <end position="195"/>
    </location>
</feature>
<keyword evidence="2" id="KW-0812">Transmembrane</keyword>
<evidence type="ECO:0000256" key="1">
    <source>
        <dbReference type="SAM" id="MobiDB-lite"/>
    </source>
</evidence>
<keyword evidence="2" id="KW-1133">Transmembrane helix</keyword>
<dbReference type="AlphaFoldDB" id="A0A8J5TQK2"/>
<name>A0A8J5TQK2_FUSOX</name>
<proteinExistence type="predicted"/>
<sequence length="716" mass="79629">MSHKGQQAAPTQSAGDLSPWTDPTTSTLLGNDLMDKCVGNNEPLKKVCSNSRSSALWHFILFHLPAMLVTLTLLILHVTNIRWDPSHPTADERAALQFAAKAHESLILISLTDILLHRIRYGLLGRNGVPLGFLSSPFNISFSVRYLISQEFWSPALNPTAKRLFTTVTAAMVLLFALLGLAAGPSSAIAMIPLYDWWEIPSPRFSSGYSAVVEQDPYTMKFESQHIPKYKTCGLVDNQTCVNQNLSMILQTLKPLISLSEMGPETIRLGNVSAPSSSPPYRPITLSQATWDSETSFMGQLAYAVTPMDFISETLGIDTDMIEMIDREPPTLMRSEALKLSGKEKWKQPLVAVHCSEVRWQPPSIETSLTFGFEERLYENLTVSLGINDTLDLLKSTPENIDDEYFHPLTTTILDIQHLLPAPISASMLFTFSFMDANYSTIVQSDNVTIIDGDNVPTMDINLCLVQARWVEADVWLYPKESLEIRSHLGFPLSDAMQYMRQKSDNHEVPIEMTDKWLRDIGVPPNSASTRRENPAYRQGLNFCGGKSDFYPSSCVTSFLAVYLANALSHSTDIKGDFETGRSPDPNSTVINNTYFEHIYAYGFRESTIILLAFTALLIPAFIALIHLALTVFARQPWLCFAWGDIGQLLTLALRSKASDELYNAGAGVQRSQTWKLVTVVREIGEGGQLEMAVCAPMTMPRRGQGYAGVEEQEAI</sequence>
<evidence type="ECO:0000256" key="2">
    <source>
        <dbReference type="SAM" id="Phobius"/>
    </source>
</evidence>
<gene>
    <name evidence="3" type="ORF">Forpe1208_v014510</name>
</gene>
<evidence type="ECO:0000313" key="3">
    <source>
        <dbReference type="EMBL" id="KAG7406293.1"/>
    </source>
</evidence>
<protein>
    <submittedName>
        <fullName evidence="3">Uncharacterized protein</fullName>
    </submittedName>
</protein>
<feature type="transmembrane region" description="Helical" evidence="2">
    <location>
        <begin position="55"/>
        <end position="78"/>
    </location>
</feature>
<accession>A0A8J5TQK2</accession>
<comment type="caution">
    <text evidence="3">The sequence shown here is derived from an EMBL/GenBank/DDBJ whole genome shotgun (WGS) entry which is preliminary data.</text>
</comment>